<dbReference type="EMBL" id="ML208938">
    <property type="protein sequence ID" value="TFK59586.1"/>
    <property type="molecule type" value="Genomic_DNA"/>
</dbReference>
<organism evidence="1 2">
    <name type="scientific">Pluteus cervinus</name>
    <dbReference type="NCBI Taxonomy" id="181527"/>
    <lineage>
        <taxon>Eukaryota</taxon>
        <taxon>Fungi</taxon>
        <taxon>Dikarya</taxon>
        <taxon>Basidiomycota</taxon>
        <taxon>Agaricomycotina</taxon>
        <taxon>Agaricomycetes</taxon>
        <taxon>Agaricomycetidae</taxon>
        <taxon>Agaricales</taxon>
        <taxon>Pluteineae</taxon>
        <taxon>Pluteaceae</taxon>
        <taxon>Pluteus</taxon>
    </lineage>
</organism>
<reference evidence="1 2" key="1">
    <citation type="journal article" date="2019" name="Nat. Ecol. Evol.">
        <title>Megaphylogeny resolves global patterns of mushroom evolution.</title>
        <authorList>
            <person name="Varga T."/>
            <person name="Krizsan K."/>
            <person name="Foldi C."/>
            <person name="Dima B."/>
            <person name="Sanchez-Garcia M."/>
            <person name="Sanchez-Ramirez S."/>
            <person name="Szollosi G.J."/>
            <person name="Szarkandi J.G."/>
            <person name="Papp V."/>
            <person name="Albert L."/>
            <person name="Andreopoulos W."/>
            <person name="Angelini C."/>
            <person name="Antonin V."/>
            <person name="Barry K.W."/>
            <person name="Bougher N.L."/>
            <person name="Buchanan P."/>
            <person name="Buyck B."/>
            <person name="Bense V."/>
            <person name="Catcheside P."/>
            <person name="Chovatia M."/>
            <person name="Cooper J."/>
            <person name="Damon W."/>
            <person name="Desjardin D."/>
            <person name="Finy P."/>
            <person name="Geml J."/>
            <person name="Haridas S."/>
            <person name="Hughes K."/>
            <person name="Justo A."/>
            <person name="Karasinski D."/>
            <person name="Kautmanova I."/>
            <person name="Kiss B."/>
            <person name="Kocsube S."/>
            <person name="Kotiranta H."/>
            <person name="LaButti K.M."/>
            <person name="Lechner B.E."/>
            <person name="Liimatainen K."/>
            <person name="Lipzen A."/>
            <person name="Lukacs Z."/>
            <person name="Mihaltcheva S."/>
            <person name="Morgado L.N."/>
            <person name="Niskanen T."/>
            <person name="Noordeloos M.E."/>
            <person name="Ohm R.A."/>
            <person name="Ortiz-Santana B."/>
            <person name="Ovrebo C."/>
            <person name="Racz N."/>
            <person name="Riley R."/>
            <person name="Savchenko A."/>
            <person name="Shiryaev A."/>
            <person name="Soop K."/>
            <person name="Spirin V."/>
            <person name="Szebenyi C."/>
            <person name="Tomsovsky M."/>
            <person name="Tulloss R.E."/>
            <person name="Uehling J."/>
            <person name="Grigoriev I.V."/>
            <person name="Vagvolgyi C."/>
            <person name="Papp T."/>
            <person name="Martin F.M."/>
            <person name="Miettinen O."/>
            <person name="Hibbett D.S."/>
            <person name="Nagy L.G."/>
        </authorList>
    </citation>
    <scope>NUCLEOTIDE SEQUENCE [LARGE SCALE GENOMIC DNA]</scope>
    <source>
        <strain evidence="1 2">NL-1719</strain>
    </source>
</reference>
<name>A0ACD3A1P1_9AGAR</name>
<gene>
    <name evidence="1" type="ORF">BDN72DRAFT_944352</name>
</gene>
<proteinExistence type="predicted"/>
<accession>A0ACD3A1P1</accession>
<sequence>MDNGVLDLTNIPTFRPSEWIMTGKTFPSNPPLHVKEARDCLLFIPGPFQRHLPAANLPISQLIQWSMNPTKSTLVGVKPSQWFQMQPPNTMPEVALTRRPPAVDVIAALDSALGQAWLDGAQSIVDPRYNNGQELLPLWILGFWKTVAENVEIQKKWRQSAEWLEGVGAKTKRNEPQTFKMVQAVKNILSKMGWATNLAHLRGNLHPKSVQLLLGTEWLDDDLIDSMMEELSAEISNLPGRVVTLVATLQFSKEIQRNSCEAVFDPKLAAVLHRYEMSIKQRGFQRIYFPAMVNKHWIACCIDFEAKTLAYGDGFRDNCPITEWLLKDTATWLQSRFKIEVRMLGNSLRHAKQDDTFSCGMIAVNTIEVNAFNRAQWSAQTANLERIKWFLRLTRHIENFPNHSPHLNTDTGHTVALSTVDSAPPHLKPVKRQRLDVSDLLSAPLPVQVQTSPAATIKETTAKPSSSCRSTGVGKESKRQNLLTSWLTKGETNNTVKPAAATYKPLRPPVAVKPKSSIVKPKPHTQRAEPSQPKQTKGPTFRQGTVLEDLESDGDAEMVDAASDGRGQLAKSNSGTVPRAVLVIKTNDAEVGPRANRKRKAVEDDGGEDLKVEVKKKAGKVENITKKDMESLGKDFPPSEADPKKYKRFKDKILTKDRHAWFSPKTIRLVRHSKCSAEIRVKAPYDTTRWTKHLENCEKEGATTKPKLSTVSLHDSLGNAPRATTSDTTSDNHTLLYRLTPDSHDATPTKPCPGLTAADDERIAGYIYHAGAQRGGGKDLLSFNKSDQAFSELDPKIKDELRLQQRHTQRWEIDKSNSRIFALDCSKFSSDNHGSPCDKCFAILQDGQFKRLLSKPVPKEENFKFVPNIHRDKAGGELYARHIGLKELVETPNAKDTPCVRYAKRVLAGDFKNDGHKIFAAMIDVLNRKKDREEQGKGMQNFSWPPEYKEFAHQLNIISPQTYRLFTDHIPGPTTRTFRNTQARQPRFPQTICDESFELVNKHLEALGFTGPCALGCDDTKLLPSLRLDYDSKKEHHFLVGASTGPVRVLDPDNMKGVLAELREKKATKLRVFTLTPALPKVTPLIVAALPIPNNFNVATLYPLTLQVLTGLITRGVKVVSYSCDGTETERKVQQQLIDEAKTRISTTIHSPVPGGADVTLVIPIIEGQGVAMVQDSKHGLKTSRNNLVSGTHTITLGNFVANYDQLFDLANHTKTPLFSRDVRKVDKQDDNAATRVFCADLLALAIESDPQKYAGLIVYLFIFGELIDAYQNRSIPHSERVKMVLRTHHFLHGWMSALSLTGHAKRLHAPSREALDIFQRLIHGFLNLIILHRDHLDSLTAFIPWLHSTEACEHLFGEARRIIKEFTMLDFLQMIPKLRIMLQRAIQKQRLQDSREKAAGYNHTLYDLTGLNELNLATFPTEQEIKTLNQIAFDEADSLLDFIGYQPDQLRGLIIHEQQAQRPDVDDGDDDDSNISNYEDEMGQMEELLQLIEEDENAPGSASRRSPNDRIISNLTCATFSLMAEEMGKVFVSSFAPDKISPSAYYGRISETVGQCTNQEEDEAALLEYSEAQAAINRAFAIAQNCPSTAFGQVLTSNPLVDASIGESADLTRLIEARRQHQTATAASSVRMPHSNPKEPEPEADETEEVDETELTKRELIRQFHDILRQESDHEARSAGVDRGTRWKTAGGYDPSPAGNSGNARAIATIKSNKAATKRNGVFKKLKVPDLSPLGGGGISVVRPLKRGDYLLVMIKEQVYAAKVLAIYTRTAGKGVSNASVDSVPGVTKTSYVSTQIFEYYRQRKQFSSRTSLSAALGTFQFAHLRSNDILTLISQPRYISETNFFLQEQDGRVLRSVLDNLGVVNGALKELRKREPKEPTA</sequence>
<keyword evidence="2" id="KW-1185">Reference proteome</keyword>
<dbReference type="Proteomes" id="UP000308600">
    <property type="component" value="Unassembled WGS sequence"/>
</dbReference>
<evidence type="ECO:0000313" key="2">
    <source>
        <dbReference type="Proteomes" id="UP000308600"/>
    </source>
</evidence>
<evidence type="ECO:0000313" key="1">
    <source>
        <dbReference type="EMBL" id="TFK59586.1"/>
    </source>
</evidence>
<protein>
    <submittedName>
        <fullName evidence="1">Uncharacterized protein</fullName>
    </submittedName>
</protein>